<feature type="transmembrane region" description="Helical" evidence="1">
    <location>
        <begin position="45"/>
        <end position="65"/>
    </location>
</feature>
<keyword evidence="3" id="KW-1185">Reference proteome</keyword>
<dbReference type="NCBIfam" id="TIGR02893">
    <property type="entry name" value="spore_yabQ"/>
    <property type="match status" value="1"/>
</dbReference>
<dbReference type="Proteomes" id="UP000662904">
    <property type="component" value="Chromosome"/>
</dbReference>
<sequence length="128" mass="14998">MEFTDVMLDGRILAVSLGIGIVLGIFLDIYSLIRNATRPGPVGTWIGDLAFWILFAFITFSVYYWCYWGQIRAYNIAAHLLGLFIYKTLLSRRFIVLFIKIGRVILWPYRALQRFCLWPFLIIKKLKL</sequence>
<dbReference type="Pfam" id="PF09578">
    <property type="entry name" value="Spore_YabQ"/>
    <property type="match status" value="1"/>
</dbReference>
<accession>A0A8A0RMP8</accession>
<keyword evidence="1" id="KW-0812">Transmembrane</keyword>
<dbReference type="KEGG" id="kme:H0A61_00801"/>
<reference evidence="2" key="1">
    <citation type="submission" date="2020-07" db="EMBL/GenBank/DDBJ databases">
        <title>Koleobacter methoxysyntrophicus gen. nov., sp. nov., a novel anaerobic bacterium isolated from deep subsurface oil field and proposal of Koleobacterales ord. nov. in the phylum Firmicutes.</title>
        <authorList>
            <person name="Sakamoto S."/>
            <person name="Tamaki H."/>
        </authorList>
    </citation>
    <scope>NUCLEOTIDE SEQUENCE</scope>
    <source>
        <strain evidence="2">NRmbB1</strain>
    </source>
</reference>
<evidence type="ECO:0000313" key="2">
    <source>
        <dbReference type="EMBL" id="QSQ08476.1"/>
    </source>
</evidence>
<feature type="transmembrane region" description="Helical" evidence="1">
    <location>
        <begin position="12"/>
        <end position="33"/>
    </location>
</feature>
<protein>
    <recommendedName>
        <fullName evidence="4">Spore cortex biosynthesis protein YabQ</fullName>
    </recommendedName>
</protein>
<organism evidence="2 3">
    <name type="scientific">Koleobacter methoxysyntrophicus</name>
    <dbReference type="NCBI Taxonomy" id="2751313"/>
    <lineage>
        <taxon>Bacteria</taxon>
        <taxon>Bacillati</taxon>
        <taxon>Bacillota</taxon>
        <taxon>Clostridia</taxon>
        <taxon>Koleobacterales</taxon>
        <taxon>Koleobacteraceae</taxon>
        <taxon>Koleobacter</taxon>
    </lineage>
</organism>
<gene>
    <name evidence="2" type="ORF">H0A61_00801</name>
</gene>
<keyword evidence="1" id="KW-0472">Membrane</keyword>
<proteinExistence type="predicted"/>
<dbReference type="EMBL" id="CP059066">
    <property type="protein sequence ID" value="QSQ08476.1"/>
    <property type="molecule type" value="Genomic_DNA"/>
</dbReference>
<evidence type="ECO:0008006" key="4">
    <source>
        <dbReference type="Google" id="ProtNLM"/>
    </source>
</evidence>
<evidence type="ECO:0000256" key="1">
    <source>
        <dbReference type="SAM" id="Phobius"/>
    </source>
</evidence>
<keyword evidence="1" id="KW-1133">Transmembrane helix</keyword>
<dbReference type="RefSeq" id="WP_206708685.1">
    <property type="nucleotide sequence ID" value="NZ_CP059066.1"/>
</dbReference>
<dbReference type="AlphaFoldDB" id="A0A8A0RMP8"/>
<name>A0A8A0RMP8_9FIRM</name>
<evidence type="ECO:0000313" key="3">
    <source>
        <dbReference type="Proteomes" id="UP000662904"/>
    </source>
</evidence>
<dbReference type="InterPro" id="IPR019074">
    <property type="entry name" value="YabQ"/>
</dbReference>